<dbReference type="GeneID" id="71762054"/>
<dbReference type="InterPro" id="IPR015853">
    <property type="entry name" value="ABC_transpr_FbpC"/>
</dbReference>
<dbReference type="SUPFAM" id="SSF50331">
    <property type="entry name" value="MOP-like"/>
    <property type="match status" value="1"/>
</dbReference>
<dbReference type="EMBL" id="BAAADN010000027">
    <property type="protein sequence ID" value="GAA0462719.1"/>
    <property type="molecule type" value="Genomic_DNA"/>
</dbReference>
<dbReference type="GO" id="GO:1901238">
    <property type="term" value="F:ABC-type tungstate transporter activity"/>
    <property type="evidence" value="ECO:0007669"/>
    <property type="project" value="UniProtKB-EC"/>
</dbReference>
<dbReference type="PROSITE" id="PS50893">
    <property type="entry name" value="ABC_TRANSPORTER_2"/>
    <property type="match status" value="1"/>
</dbReference>
<keyword evidence="9" id="KW-0406">Ion transport</keyword>
<dbReference type="GO" id="GO:0005524">
    <property type="term" value="F:ATP binding"/>
    <property type="evidence" value="ECO:0007669"/>
    <property type="project" value="UniProtKB-KW"/>
</dbReference>
<dbReference type="EMBL" id="CP095005">
    <property type="protein sequence ID" value="UOO94177.1"/>
    <property type="molecule type" value="Genomic_DNA"/>
</dbReference>
<keyword evidence="2" id="KW-0813">Transport</keyword>
<evidence type="ECO:0000313" key="17">
    <source>
        <dbReference type="EMBL" id="GAA0462719.1"/>
    </source>
</evidence>
<dbReference type="InterPro" id="IPR013611">
    <property type="entry name" value="Transp-assoc_OB_typ2"/>
</dbReference>
<keyword evidence="3" id="KW-1003">Cell membrane</keyword>
<evidence type="ECO:0000256" key="4">
    <source>
        <dbReference type="ARBA" id="ARBA00022496"/>
    </source>
</evidence>
<evidence type="ECO:0000256" key="14">
    <source>
        <dbReference type="ARBA" id="ARBA00041133"/>
    </source>
</evidence>
<dbReference type="Gene3D" id="2.40.50.100">
    <property type="match status" value="1"/>
</dbReference>
<dbReference type="GO" id="GO:0015408">
    <property type="term" value="F:ABC-type ferric iron transporter activity"/>
    <property type="evidence" value="ECO:0007669"/>
    <property type="project" value="InterPro"/>
</dbReference>
<dbReference type="PANTHER" id="PTHR42781:SF4">
    <property type="entry name" value="SPERMIDINE_PUTRESCINE IMPORT ATP-BINDING PROTEIN POTA"/>
    <property type="match status" value="1"/>
</dbReference>
<gene>
    <name evidence="17" type="ORF">GCM10008985_19290</name>
    <name evidence="18" type="ORF">MUK72_09360</name>
</gene>
<dbReference type="EC" id="7.3.2.6" evidence="13"/>
<dbReference type="GO" id="GO:0043190">
    <property type="term" value="C:ATP-binding cassette (ABC) transporter complex"/>
    <property type="evidence" value="ECO:0007669"/>
    <property type="project" value="InterPro"/>
</dbReference>
<evidence type="ECO:0000256" key="6">
    <source>
        <dbReference type="ARBA" id="ARBA00022741"/>
    </source>
</evidence>
<evidence type="ECO:0000256" key="5">
    <source>
        <dbReference type="ARBA" id="ARBA00022505"/>
    </source>
</evidence>
<dbReference type="AlphaFoldDB" id="A0AAV3SHF8"/>
<dbReference type="Proteomes" id="UP001500962">
    <property type="component" value="Unassembled WGS sequence"/>
</dbReference>
<dbReference type="CDD" id="cd03259">
    <property type="entry name" value="ABC_Carb_Solutes_like"/>
    <property type="match status" value="1"/>
</dbReference>
<reference evidence="17" key="1">
    <citation type="journal article" date="2014" name="Int. J. Syst. Evol. Microbiol.">
        <title>Complete genome sequence of Corynebacterium casei LMG S-19264T (=DSM 44701T), isolated from a smear-ripened cheese.</title>
        <authorList>
            <consortium name="US DOE Joint Genome Institute (JGI-PGF)"/>
            <person name="Walter F."/>
            <person name="Albersmeier A."/>
            <person name="Kalinowski J."/>
            <person name="Ruckert C."/>
        </authorList>
    </citation>
    <scope>NUCLEOTIDE SEQUENCE</scope>
    <source>
        <strain evidence="17">JCM 12289</strain>
    </source>
</reference>
<evidence type="ECO:0000256" key="13">
    <source>
        <dbReference type="ARBA" id="ARBA00039025"/>
    </source>
</evidence>
<feature type="domain" description="ABC transporter" evidence="16">
    <location>
        <begin position="2"/>
        <end position="223"/>
    </location>
</feature>
<dbReference type="SMART" id="SM00382">
    <property type="entry name" value="AAA"/>
    <property type="match status" value="1"/>
</dbReference>
<organism evidence="17 20">
    <name type="scientific">Halococcus dombrowskii</name>
    <dbReference type="NCBI Taxonomy" id="179637"/>
    <lineage>
        <taxon>Archaea</taxon>
        <taxon>Methanobacteriati</taxon>
        <taxon>Methanobacteriota</taxon>
        <taxon>Stenosarchaea group</taxon>
        <taxon>Halobacteria</taxon>
        <taxon>Halobacteriales</taxon>
        <taxon>Halococcaceae</taxon>
        <taxon>Halococcus</taxon>
    </lineage>
</organism>
<evidence type="ECO:0000313" key="20">
    <source>
        <dbReference type="Proteomes" id="UP001500962"/>
    </source>
</evidence>
<accession>A0AAV3SHF8</accession>
<evidence type="ECO:0000256" key="10">
    <source>
        <dbReference type="ARBA" id="ARBA00023136"/>
    </source>
</evidence>
<evidence type="ECO:0000259" key="16">
    <source>
        <dbReference type="PROSITE" id="PS50893"/>
    </source>
</evidence>
<proteinExistence type="inferred from homology"/>
<evidence type="ECO:0000256" key="7">
    <source>
        <dbReference type="ARBA" id="ARBA00022840"/>
    </source>
</evidence>
<evidence type="ECO:0000256" key="9">
    <source>
        <dbReference type="ARBA" id="ARBA00023065"/>
    </source>
</evidence>
<dbReference type="RefSeq" id="WP_244699397.1">
    <property type="nucleotide sequence ID" value="NZ_BAAADN010000027.1"/>
</dbReference>
<dbReference type="InterPro" id="IPR003439">
    <property type="entry name" value="ABC_transporter-like_ATP-bd"/>
</dbReference>
<comment type="catalytic activity">
    <reaction evidence="15">
        <text>tungstate(in) + ATP + H2O = tungstate(out) + ADP + phosphate + H(+)</text>
        <dbReference type="Rhea" id="RHEA:35027"/>
        <dbReference type="ChEBI" id="CHEBI:15377"/>
        <dbReference type="ChEBI" id="CHEBI:15378"/>
        <dbReference type="ChEBI" id="CHEBI:30616"/>
        <dbReference type="ChEBI" id="CHEBI:43474"/>
        <dbReference type="ChEBI" id="CHEBI:46502"/>
        <dbReference type="ChEBI" id="CHEBI:456216"/>
        <dbReference type="EC" id="7.3.2.6"/>
    </reaction>
</comment>
<keyword evidence="6" id="KW-0547">Nucleotide-binding</keyword>
<sequence>MTLVVDEVYKSHGAFELGPIDLAVDEEVLSVLGPSGCGKTTLLSTIAGTVTPDTGTISLDGLDLTGRPPEKRGTVLVFQDGALFPHMTARENVAYAASSEGRVEELADALEIGDVLDQRADTLSGGERQRVALARSLAADPDALLLDEPLANLDAPIKRRLRDELRPLLASLDVPVVYVTHDQREATAIGDRLAVIADGELLQLDTPAEVFAHPATPFVASFTGSTNLFRGDVVEAGTGRALDWNGRRLDAATNGTNVGDDVWFCIRPEYVTLAGDETRNSFEGTITRQVFEGDGYLLDVVPDGGDEAVRLALSPPAYERAGLDERDRVRIALPADAIHVIGEAGERAHETPSLSQ</sequence>
<name>A0AAV3SHF8_HALDO</name>
<dbReference type="InterPro" id="IPR027417">
    <property type="entry name" value="P-loop_NTPase"/>
</dbReference>
<dbReference type="InterPro" id="IPR017871">
    <property type="entry name" value="ABC_transporter-like_CS"/>
</dbReference>
<evidence type="ECO:0000256" key="11">
    <source>
        <dbReference type="ARBA" id="ARBA00038307"/>
    </source>
</evidence>
<dbReference type="Gene3D" id="3.40.50.300">
    <property type="entry name" value="P-loop containing nucleotide triphosphate hydrolases"/>
    <property type="match status" value="1"/>
</dbReference>
<evidence type="ECO:0000256" key="1">
    <source>
        <dbReference type="ARBA" id="ARBA00004202"/>
    </source>
</evidence>
<dbReference type="Proteomes" id="UP000830542">
    <property type="component" value="Chromosome"/>
</dbReference>
<evidence type="ECO:0000256" key="12">
    <source>
        <dbReference type="ARBA" id="ARBA00038781"/>
    </source>
</evidence>
<comment type="subunit">
    <text evidence="12">The complex is composed of two ATP-binding proteins (WtpC), two transmembrane proteins (WtpB) and a solute-binding protein (WtpA).</text>
</comment>
<reference evidence="18" key="2">
    <citation type="submission" date="2022-04" db="EMBL/GenBank/DDBJ databases">
        <title>Sequencing and genomic assembly of Halococcus dombrowskii.</title>
        <authorList>
            <person name="Lim S.W."/>
            <person name="MacLea K.S."/>
        </authorList>
    </citation>
    <scope>NUCLEOTIDE SEQUENCE</scope>
    <source>
        <strain evidence="18">H4</strain>
    </source>
</reference>
<dbReference type="GO" id="GO:0016887">
    <property type="term" value="F:ATP hydrolysis activity"/>
    <property type="evidence" value="ECO:0007669"/>
    <property type="project" value="InterPro"/>
</dbReference>
<evidence type="ECO:0000256" key="3">
    <source>
        <dbReference type="ARBA" id="ARBA00022475"/>
    </source>
</evidence>
<dbReference type="SUPFAM" id="SSF52540">
    <property type="entry name" value="P-loop containing nucleoside triphosphate hydrolases"/>
    <property type="match status" value="1"/>
</dbReference>
<keyword evidence="8" id="KW-0408">Iron</keyword>
<evidence type="ECO:0000256" key="15">
    <source>
        <dbReference type="ARBA" id="ARBA00047936"/>
    </source>
</evidence>
<dbReference type="InterPro" id="IPR008995">
    <property type="entry name" value="Mo/tungstate-bd_C_term_dom"/>
</dbReference>
<keyword evidence="19" id="KW-1185">Reference proteome</keyword>
<reference evidence="17" key="3">
    <citation type="submission" date="2023-12" db="EMBL/GenBank/DDBJ databases">
        <authorList>
            <person name="Sun Q."/>
            <person name="Inoue M."/>
        </authorList>
    </citation>
    <scope>NUCLEOTIDE SEQUENCE</scope>
    <source>
        <strain evidence="17">JCM 12289</strain>
    </source>
</reference>
<keyword evidence="7 17" id="KW-0067">ATP-binding</keyword>
<evidence type="ECO:0000256" key="2">
    <source>
        <dbReference type="ARBA" id="ARBA00022448"/>
    </source>
</evidence>
<evidence type="ECO:0000313" key="18">
    <source>
        <dbReference type="EMBL" id="UOO94177.1"/>
    </source>
</evidence>
<keyword evidence="4" id="KW-0410">Iron transport</keyword>
<dbReference type="PROSITE" id="PS00211">
    <property type="entry name" value="ABC_TRANSPORTER_1"/>
    <property type="match status" value="1"/>
</dbReference>
<evidence type="ECO:0000313" key="19">
    <source>
        <dbReference type="Proteomes" id="UP000830542"/>
    </source>
</evidence>
<protein>
    <recommendedName>
        <fullName evidence="14">Molybdate/tungstate import ATP-binding protein WtpC</fullName>
        <ecNumber evidence="13">7.3.2.6</ecNumber>
    </recommendedName>
</protein>
<comment type="subcellular location">
    <subcellularLocation>
        <location evidence="1">Cell membrane</location>
        <topology evidence="1">Peripheral membrane protein</topology>
    </subcellularLocation>
</comment>
<dbReference type="InterPro" id="IPR050093">
    <property type="entry name" value="ABC_SmlMolc_Importer"/>
</dbReference>
<comment type="similarity">
    <text evidence="11">Belongs to the ABC transporter superfamily. Sulfate/tungstate importer (TC 3.A.1.6) family.</text>
</comment>
<keyword evidence="5" id="KW-0500">Molybdenum</keyword>
<dbReference type="Pfam" id="PF08402">
    <property type="entry name" value="TOBE_2"/>
    <property type="match status" value="1"/>
</dbReference>
<dbReference type="PANTHER" id="PTHR42781">
    <property type="entry name" value="SPERMIDINE/PUTRESCINE IMPORT ATP-BINDING PROTEIN POTA"/>
    <property type="match status" value="1"/>
</dbReference>
<dbReference type="KEGG" id="hdo:MUK72_09360"/>
<dbReference type="InterPro" id="IPR003593">
    <property type="entry name" value="AAA+_ATPase"/>
</dbReference>
<dbReference type="Pfam" id="PF00005">
    <property type="entry name" value="ABC_tran"/>
    <property type="match status" value="1"/>
</dbReference>
<evidence type="ECO:0000256" key="8">
    <source>
        <dbReference type="ARBA" id="ARBA00023004"/>
    </source>
</evidence>
<keyword evidence="10" id="KW-0472">Membrane</keyword>